<dbReference type="EMBL" id="FWXB01000005">
    <property type="protein sequence ID" value="SMC12027.1"/>
    <property type="molecule type" value="Genomic_DNA"/>
</dbReference>
<dbReference type="OrthoDB" id="7847998at2"/>
<gene>
    <name evidence="1" type="ORF">ROA7745_01848</name>
</gene>
<evidence type="ECO:0000313" key="1">
    <source>
        <dbReference type="EMBL" id="SMC12027.1"/>
    </source>
</evidence>
<proteinExistence type="predicted"/>
<organism evidence="1 2">
    <name type="scientific">Roseovarius aestuarii</name>
    <dbReference type="NCBI Taxonomy" id="475083"/>
    <lineage>
        <taxon>Bacteria</taxon>
        <taxon>Pseudomonadati</taxon>
        <taxon>Pseudomonadota</taxon>
        <taxon>Alphaproteobacteria</taxon>
        <taxon>Rhodobacterales</taxon>
        <taxon>Roseobacteraceae</taxon>
        <taxon>Roseovarius</taxon>
    </lineage>
</organism>
<dbReference type="AlphaFoldDB" id="A0A1X7BQX7"/>
<name>A0A1X7BQX7_9RHOB</name>
<dbReference type="RefSeq" id="WP_085799979.1">
    <property type="nucleotide sequence ID" value="NZ_FWXB01000005.1"/>
</dbReference>
<accession>A0A1X7BQX7</accession>
<dbReference type="Proteomes" id="UP000193224">
    <property type="component" value="Unassembled WGS sequence"/>
</dbReference>
<protein>
    <submittedName>
        <fullName evidence="1">Uncharacterized protein</fullName>
    </submittedName>
</protein>
<reference evidence="1 2" key="1">
    <citation type="submission" date="2017-03" db="EMBL/GenBank/DDBJ databases">
        <authorList>
            <person name="Afonso C.L."/>
            <person name="Miller P.J."/>
            <person name="Scott M.A."/>
            <person name="Spackman E."/>
            <person name="Goraichik I."/>
            <person name="Dimitrov K.M."/>
            <person name="Suarez D.L."/>
            <person name="Swayne D.E."/>
        </authorList>
    </citation>
    <scope>NUCLEOTIDE SEQUENCE [LARGE SCALE GENOMIC DNA]</scope>
    <source>
        <strain evidence="1 2">CECT 7745</strain>
    </source>
</reference>
<evidence type="ECO:0000313" key="2">
    <source>
        <dbReference type="Proteomes" id="UP000193224"/>
    </source>
</evidence>
<keyword evidence="2" id="KW-1185">Reference proteome</keyword>
<sequence length="198" mass="22466">MGFQKIDFVWHLEKGDDWLVQVETKSSKFGDEGLYHLEVDIGFFSRVLDDLMGWLRRAGFDEHSRNSMPVGVGRCHFEASLFDFNENAEWIGVPDNLFLPKDETVEPAIAEIAEKLEIVVPLSFDRYASYESLINCKRQRIGRSSQSKQASMYAAAACIKLGHINEARELLEDAVRPGSTQFMKDVGARLSKIVEMSE</sequence>